<name>A0A291GF97_9RHOB</name>
<dbReference type="Gene3D" id="3.40.30.10">
    <property type="entry name" value="Glutaredoxin"/>
    <property type="match status" value="1"/>
</dbReference>
<dbReference type="Pfam" id="PF07845">
    <property type="entry name" value="DUF1636"/>
    <property type="match status" value="1"/>
</dbReference>
<organism evidence="1 2">
    <name type="scientific">Celeribacter ethanolicus</name>
    <dbReference type="NCBI Taxonomy" id="1758178"/>
    <lineage>
        <taxon>Bacteria</taxon>
        <taxon>Pseudomonadati</taxon>
        <taxon>Pseudomonadota</taxon>
        <taxon>Alphaproteobacteria</taxon>
        <taxon>Rhodobacterales</taxon>
        <taxon>Roseobacteraceae</taxon>
        <taxon>Celeribacter</taxon>
    </lineage>
</organism>
<dbReference type="OrthoDB" id="424426at2"/>
<dbReference type="EMBL" id="CP022196">
    <property type="protein sequence ID" value="ATG48694.1"/>
    <property type="molecule type" value="Genomic_DNA"/>
</dbReference>
<dbReference type="AlphaFoldDB" id="A0A291GF97"/>
<dbReference type="STRING" id="1758178.GCA_001550095_02076"/>
<gene>
    <name evidence="1" type="ORF">CEW89_14670</name>
</gene>
<dbReference type="InterPro" id="IPR012863">
    <property type="entry name" value="DUF1636"/>
</dbReference>
<reference evidence="1 2" key="1">
    <citation type="submission" date="2017-06" db="EMBL/GenBank/DDBJ databases">
        <title>Celeribacter sp. TSPH2 complete genome sequence.</title>
        <authorList>
            <person name="Woo J.-H."/>
            <person name="Kim H.-S."/>
        </authorList>
    </citation>
    <scope>NUCLEOTIDE SEQUENCE [LARGE SCALE GENOMIC DNA]</scope>
    <source>
        <strain evidence="1 2">TSPH2</strain>
    </source>
</reference>
<proteinExistence type="predicted"/>
<keyword evidence="2" id="KW-1185">Reference proteome</keyword>
<accession>A0A291GF97</accession>
<dbReference type="RefSeq" id="WP_096806405.1">
    <property type="nucleotide sequence ID" value="NZ_CP022196.1"/>
</dbReference>
<evidence type="ECO:0008006" key="3">
    <source>
        <dbReference type="Google" id="ProtNLM"/>
    </source>
</evidence>
<evidence type="ECO:0000313" key="1">
    <source>
        <dbReference type="EMBL" id="ATG48694.1"/>
    </source>
</evidence>
<dbReference type="CDD" id="cd02980">
    <property type="entry name" value="TRX_Fd_family"/>
    <property type="match status" value="1"/>
</dbReference>
<sequence length="135" mass="14524">MTESTPISAPTWITICEGCKRPDWAERGESQTDGARLADAIERRAAPAGIKTRRVSCTMGCERACNVIVQGEGKIGYSLGIFGGTEADAEAIVAYARMHAGSATGQVPFRDWPQGVKGHFVSRQLPLPTEKDDET</sequence>
<dbReference type="KEGG" id="ceh:CEW89_14670"/>
<dbReference type="Proteomes" id="UP000217935">
    <property type="component" value="Chromosome"/>
</dbReference>
<evidence type="ECO:0000313" key="2">
    <source>
        <dbReference type="Proteomes" id="UP000217935"/>
    </source>
</evidence>
<protein>
    <recommendedName>
        <fullName evidence="3">Metal-binding protein</fullName>
    </recommendedName>
</protein>